<comment type="caution">
    <text evidence="1">The sequence shown here is derived from an EMBL/GenBank/DDBJ whole genome shotgun (WGS) entry which is preliminary data.</text>
</comment>
<evidence type="ECO:0000313" key="1">
    <source>
        <dbReference type="EMBL" id="KAI4346775.1"/>
    </source>
</evidence>
<sequence>MADTKYYSIEFHGDRILTLVTSSAAIVERWILNIYHLHRHRLHKLIIGLDTQYLASLSPNTSYPVATIQLCVGHRCLIFQCLHADAIPATLVNFLGNKNFTFVGVGIRNDAKKLMNDHGLRVVTTRDVADGAAEKYKESKFRIKGLKNLALELLGLSMEKPMEITLSAWNASNLSQAQVEYACHEAYVAYLLGMKLYKVEKYPSAPIMYYMECAFQGRYSNYNMPMFPSD</sequence>
<organism evidence="1 2">
    <name type="scientific">Bauhinia variegata</name>
    <name type="common">Purple orchid tree</name>
    <name type="synonym">Phanera variegata</name>
    <dbReference type="NCBI Taxonomy" id="167791"/>
    <lineage>
        <taxon>Eukaryota</taxon>
        <taxon>Viridiplantae</taxon>
        <taxon>Streptophyta</taxon>
        <taxon>Embryophyta</taxon>
        <taxon>Tracheophyta</taxon>
        <taxon>Spermatophyta</taxon>
        <taxon>Magnoliopsida</taxon>
        <taxon>eudicotyledons</taxon>
        <taxon>Gunneridae</taxon>
        <taxon>Pentapetalae</taxon>
        <taxon>rosids</taxon>
        <taxon>fabids</taxon>
        <taxon>Fabales</taxon>
        <taxon>Fabaceae</taxon>
        <taxon>Cercidoideae</taxon>
        <taxon>Cercideae</taxon>
        <taxon>Bauhiniinae</taxon>
        <taxon>Bauhinia</taxon>
    </lineage>
</organism>
<proteinExistence type="predicted"/>
<protein>
    <submittedName>
        <fullName evidence="1">Uncharacterized protein</fullName>
    </submittedName>
</protein>
<accession>A0ACB9PJQ9</accession>
<dbReference type="Proteomes" id="UP000828941">
    <property type="component" value="Chromosome 4"/>
</dbReference>
<dbReference type="EMBL" id="CM039429">
    <property type="protein sequence ID" value="KAI4346775.1"/>
    <property type="molecule type" value="Genomic_DNA"/>
</dbReference>
<name>A0ACB9PJQ9_BAUVA</name>
<gene>
    <name evidence="1" type="ORF">L6164_007643</name>
</gene>
<reference evidence="1 2" key="1">
    <citation type="journal article" date="2022" name="DNA Res.">
        <title>Chromosomal-level genome assembly of the orchid tree Bauhinia variegata (Leguminosae; Cercidoideae) supports the allotetraploid origin hypothesis of Bauhinia.</title>
        <authorList>
            <person name="Zhong Y."/>
            <person name="Chen Y."/>
            <person name="Zheng D."/>
            <person name="Pang J."/>
            <person name="Liu Y."/>
            <person name="Luo S."/>
            <person name="Meng S."/>
            <person name="Qian L."/>
            <person name="Wei D."/>
            <person name="Dai S."/>
            <person name="Zhou R."/>
        </authorList>
    </citation>
    <scope>NUCLEOTIDE SEQUENCE [LARGE SCALE GENOMIC DNA]</scope>
    <source>
        <strain evidence="1">BV-YZ2020</strain>
    </source>
</reference>
<keyword evidence="2" id="KW-1185">Reference proteome</keyword>
<evidence type="ECO:0000313" key="2">
    <source>
        <dbReference type="Proteomes" id="UP000828941"/>
    </source>
</evidence>